<sequence>MAKPKKPKPSSPPPKSPSPNESESPSEEASQPEAQSAEDSPETKSAPNPKESFESYYLRRVTTAFADDIDKIRNAPDFTSKSIPVLIQALKQGAHSYTPEEQTRIMSVESGQKKL</sequence>
<feature type="region of interest" description="Disordered" evidence="8">
    <location>
        <begin position="1"/>
        <end position="55"/>
    </location>
</feature>
<dbReference type="EMBL" id="JBHFEH010000004">
    <property type="protein sequence ID" value="KAL2057530.1"/>
    <property type="molecule type" value="Genomic_DNA"/>
</dbReference>
<keyword evidence="7" id="KW-0687">Ribonucleoprotein</keyword>
<evidence type="ECO:0000256" key="4">
    <source>
        <dbReference type="ARBA" id="ARBA00015339"/>
    </source>
</evidence>
<feature type="compositionally biased region" description="Low complexity" evidence="8">
    <location>
        <begin position="18"/>
        <end position="38"/>
    </location>
</feature>
<reference evidence="10 11" key="1">
    <citation type="submission" date="2024-09" db="EMBL/GenBank/DDBJ databases">
        <title>Rethinking Asexuality: The Enigmatic Case of Functional Sexual Genes in Lepraria (Stereocaulaceae).</title>
        <authorList>
            <person name="Doellman M."/>
            <person name="Sun Y."/>
            <person name="Barcenas-Pena A."/>
            <person name="Lumbsch H.T."/>
            <person name="Grewe F."/>
        </authorList>
    </citation>
    <scope>NUCLEOTIDE SEQUENCE [LARGE SCALE GENOMIC DNA]</scope>
    <source>
        <strain evidence="10 11">Grewe 0041</strain>
    </source>
</reference>
<evidence type="ECO:0000313" key="10">
    <source>
        <dbReference type="EMBL" id="KAL2057530.1"/>
    </source>
</evidence>
<gene>
    <name evidence="10" type="ORF">ABVK25_001914</name>
</gene>
<evidence type="ECO:0000256" key="6">
    <source>
        <dbReference type="ARBA" id="ARBA00023242"/>
    </source>
</evidence>
<comment type="caution">
    <text evidence="10">The sequence shown here is derived from an EMBL/GenBank/DDBJ whole genome shotgun (WGS) entry which is preliminary data.</text>
</comment>
<dbReference type="InterPro" id="IPR051898">
    <property type="entry name" value="Ribosome_Assembly_3"/>
</dbReference>
<evidence type="ECO:0000259" key="9">
    <source>
        <dbReference type="Pfam" id="PF14615"/>
    </source>
</evidence>
<dbReference type="InterPro" id="IPR028217">
    <property type="entry name" value="Rsa3_C"/>
</dbReference>
<dbReference type="Pfam" id="PF14615">
    <property type="entry name" value="Rsa3"/>
    <property type="match status" value="1"/>
</dbReference>
<keyword evidence="6" id="KW-0539">Nucleus</keyword>
<feature type="region of interest" description="Disordered" evidence="8">
    <location>
        <begin position="94"/>
        <end position="115"/>
    </location>
</feature>
<proteinExistence type="inferred from homology"/>
<comment type="similarity">
    <text evidence="3">Belongs to the RSA3 family.</text>
</comment>
<evidence type="ECO:0000256" key="2">
    <source>
        <dbReference type="ARBA" id="ARBA00004604"/>
    </source>
</evidence>
<dbReference type="PANTHER" id="PTHR28127:SF1">
    <property type="entry name" value="RIBOSOME ASSEMBLY PROTEIN 3"/>
    <property type="match status" value="1"/>
</dbReference>
<dbReference type="Proteomes" id="UP001590951">
    <property type="component" value="Unassembled WGS sequence"/>
</dbReference>
<evidence type="ECO:0000256" key="1">
    <source>
        <dbReference type="ARBA" id="ARBA00003035"/>
    </source>
</evidence>
<accession>A0ABR4BI80</accession>
<organism evidence="10 11">
    <name type="scientific">Lepraria finkii</name>
    <dbReference type="NCBI Taxonomy" id="1340010"/>
    <lineage>
        <taxon>Eukaryota</taxon>
        <taxon>Fungi</taxon>
        <taxon>Dikarya</taxon>
        <taxon>Ascomycota</taxon>
        <taxon>Pezizomycotina</taxon>
        <taxon>Lecanoromycetes</taxon>
        <taxon>OSLEUM clade</taxon>
        <taxon>Lecanoromycetidae</taxon>
        <taxon>Lecanorales</taxon>
        <taxon>Lecanorineae</taxon>
        <taxon>Stereocaulaceae</taxon>
        <taxon>Lepraria</taxon>
    </lineage>
</organism>
<evidence type="ECO:0000256" key="7">
    <source>
        <dbReference type="ARBA" id="ARBA00023274"/>
    </source>
</evidence>
<evidence type="ECO:0000256" key="3">
    <source>
        <dbReference type="ARBA" id="ARBA00006256"/>
    </source>
</evidence>
<evidence type="ECO:0000256" key="8">
    <source>
        <dbReference type="SAM" id="MobiDB-lite"/>
    </source>
</evidence>
<evidence type="ECO:0000256" key="5">
    <source>
        <dbReference type="ARBA" id="ARBA00022517"/>
    </source>
</evidence>
<name>A0ABR4BI80_9LECA</name>
<comment type="subcellular location">
    <subcellularLocation>
        <location evidence="2">Nucleus</location>
        <location evidence="2">Nucleolus</location>
    </subcellularLocation>
</comment>
<keyword evidence="5" id="KW-0690">Ribosome biogenesis</keyword>
<protein>
    <recommendedName>
        <fullName evidence="4">Ribosome assembly protein 3</fullName>
    </recommendedName>
</protein>
<keyword evidence="11" id="KW-1185">Reference proteome</keyword>
<comment type="function">
    <text evidence="1">Required for efficient biogenesis of the 60S ribosomal subunit.</text>
</comment>
<evidence type="ECO:0000313" key="11">
    <source>
        <dbReference type="Proteomes" id="UP001590951"/>
    </source>
</evidence>
<dbReference type="PANTHER" id="PTHR28127">
    <property type="entry name" value="RIBOSOME ASSEMBLY PROTEIN 3"/>
    <property type="match status" value="1"/>
</dbReference>
<feature type="domain" description="Ribosome-assembly protein 3 C-terminal" evidence="9">
    <location>
        <begin position="53"/>
        <end position="97"/>
    </location>
</feature>